<sequence length="504" mass="55710">MEENQEPLLRRNNKSKLYFHGCPGCQLDQRLEAKPGIPYLEFFYVWIITLCTALPISSLYPFLYFMIRDLNIAKQEEDIGFYAGFVGASMMLGRALTSVLWGVLADRYGRKPAIVLSIISVIIFNTLFGLSTSFWMAIVTRFLLGCFNGILGIMKAYSSEVCRPEHQALGISLVSSGWGIGLVIGPAIGGYFSQPAKAFPDIFSEDSLFGRFPYFLPCLLISLFAVGVCIACIWIPETLHKHDERKLKNVGFECLEASSNCSDSDQKQEELEGIHPTSEKSLLKNWPLMSSIIIFCVFSLYDMAFSEIFPLWAESDRKLGGLSYSSQEVGQVLTISGVGLVVYQLTLYPLFERVLGAILLARIGAVLTIPLMVAFPFMGLISGFLLKLILNCASLLRNILSVSIMTGLFIFQNNVVSQCQRGAASGLAVALQSVFRAIAPACAGIVLSWAQKNQDSLFLPGEHVTFLCLNVTIFIGFIMTFKPFLPPPSEGYTGASDFDWKVSM</sequence>
<evidence type="ECO:0000256" key="2">
    <source>
        <dbReference type="ARBA" id="ARBA00022448"/>
    </source>
</evidence>
<dbReference type="Proteomes" id="UP001085076">
    <property type="component" value="Miscellaneous, Linkage group lg01"/>
</dbReference>
<feature type="transmembrane region" description="Helical" evidence="6">
    <location>
        <begin position="363"/>
        <end position="382"/>
    </location>
</feature>
<dbReference type="CDD" id="cd17330">
    <property type="entry name" value="MFS_SLC46_TetA_like"/>
    <property type="match status" value="1"/>
</dbReference>
<reference evidence="8" key="1">
    <citation type="submission" date="2021-03" db="EMBL/GenBank/DDBJ databases">
        <authorList>
            <person name="Li Z."/>
            <person name="Yang C."/>
        </authorList>
    </citation>
    <scope>NUCLEOTIDE SEQUENCE</scope>
    <source>
        <strain evidence="8">Dzin_1.0</strain>
        <tissue evidence="8">Leaf</tissue>
    </source>
</reference>
<dbReference type="EMBL" id="JAGGNH010000001">
    <property type="protein sequence ID" value="KAJ0985251.1"/>
    <property type="molecule type" value="Genomic_DNA"/>
</dbReference>
<accession>A0A9D5D4J4</accession>
<feature type="transmembrane region" description="Helical" evidence="6">
    <location>
        <begin position="212"/>
        <end position="236"/>
    </location>
</feature>
<comment type="caution">
    <text evidence="8">The sequence shown here is derived from an EMBL/GenBank/DDBJ whole genome shotgun (WGS) entry which is preliminary data.</text>
</comment>
<feature type="transmembrane region" description="Helical" evidence="6">
    <location>
        <begin position="43"/>
        <end position="67"/>
    </location>
</feature>
<dbReference type="Pfam" id="PF07690">
    <property type="entry name" value="MFS_1"/>
    <property type="match status" value="1"/>
</dbReference>
<dbReference type="SUPFAM" id="SSF103473">
    <property type="entry name" value="MFS general substrate transporter"/>
    <property type="match status" value="1"/>
</dbReference>
<evidence type="ECO:0000259" key="7">
    <source>
        <dbReference type="PROSITE" id="PS50850"/>
    </source>
</evidence>
<feature type="transmembrane region" description="Helical" evidence="6">
    <location>
        <begin position="332"/>
        <end position="351"/>
    </location>
</feature>
<evidence type="ECO:0000313" key="8">
    <source>
        <dbReference type="EMBL" id="KAJ0985251.1"/>
    </source>
</evidence>
<feature type="transmembrane region" description="Helical" evidence="6">
    <location>
        <begin position="79"/>
        <end position="101"/>
    </location>
</feature>
<feature type="domain" description="Major facilitator superfamily (MFS) profile" evidence="7">
    <location>
        <begin position="41"/>
        <end position="488"/>
    </location>
</feature>
<evidence type="ECO:0000256" key="6">
    <source>
        <dbReference type="SAM" id="Phobius"/>
    </source>
</evidence>
<feature type="transmembrane region" description="Helical" evidence="6">
    <location>
        <begin position="113"/>
        <end position="132"/>
    </location>
</feature>
<keyword evidence="9" id="KW-1185">Reference proteome</keyword>
<feature type="transmembrane region" description="Helical" evidence="6">
    <location>
        <begin position="138"/>
        <end position="157"/>
    </location>
</feature>
<evidence type="ECO:0000256" key="3">
    <source>
        <dbReference type="ARBA" id="ARBA00022692"/>
    </source>
</evidence>
<feature type="transmembrane region" description="Helical" evidence="6">
    <location>
        <begin position="169"/>
        <end position="192"/>
    </location>
</feature>
<evidence type="ECO:0000256" key="4">
    <source>
        <dbReference type="ARBA" id="ARBA00022989"/>
    </source>
</evidence>
<feature type="transmembrane region" description="Helical" evidence="6">
    <location>
        <begin position="423"/>
        <end position="451"/>
    </location>
</feature>
<reference evidence="8" key="2">
    <citation type="journal article" date="2022" name="Hortic Res">
        <title>The genome of Dioscorea zingiberensis sheds light on the biosynthesis, origin and evolution of the medicinally important diosgenin saponins.</title>
        <authorList>
            <person name="Li Y."/>
            <person name="Tan C."/>
            <person name="Li Z."/>
            <person name="Guo J."/>
            <person name="Li S."/>
            <person name="Chen X."/>
            <person name="Wang C."/>
            <person name="Dai X."/>
            <person name="Yang H."/>
            <person name="Song W."/>
            <person name="Hou L."/>
            <person name="Xu J."/>
            <person name="Tong Z."/>
            <person name="Xu A."/>
            <person name="Yuan X."/>
            <person name="Wang W."/>
            <person name="Yang Q."/>
            <person name="Chen L."/>
            <person name="Sun Z."/>
            <person name="Wang K."/>
            <person name="Pan B."/>
            <person name="Chen J."/>
            <person name="Bao Y."/>
            <person name="Liu F."/>
            <person name="Qi X."/>
            <person name="Gang D.R."/>
            <person name="Wen J."/>
            <person name="Li J."/>
        </authorList>
    </citation>
    <scope>NUCLEOTIDE SEQUENCE</scope>
    <source>
        <strain evidence="8">Dzin_1.0</strain>
    </source>
</reference>
<keyword evidence="5 6" id="KW-0472">Membrane</keyword>
<organism evidence="8 9">
    <name type="scientific">Dioscorea zingiberensis</name>
    <dbReference type="NCBI Taxonomy" id="325984"/>
    <lineage>
        <taxon>Eukaryota</taxon>
        <taxon>Viridiplantae</taxon>
        <taxon>Streptophyta</taxon>
        <taxon>Embryophyta</taxon>
        <taxon>Tracheophyta</taxon>
        <taxon>Spermatophyta</taxon>
        <taxon>Magnoliopsida</taxon>
        <taxon>Liliopsida</taxon>
        <taxon>Dioscoreales</taxon>
        <taxon>Dioscoreaceae</taxon>
        <taxon>Dioscorea</taxon>
    </lineage>
</organism>
<gene>
    <name evidence="8" type="ORF">J5N97_003607</name>
</gene>
<evidence type="ECO:0000313" key="9">
    <source>
        <dbReference type="Proteomes" id="UP001085076"/>
    </source>
</evidence>
<comment type="subcellular location">
    <subcellularLocation>
        <location evidence="1">Membrane</location>
        <topology evidence="1">Multi-pass membrane protein</topology>
    </subcellularLocation>
</comment>
<keyword evidence="3 6" id="KW-0812">Transmembrane</keyword>
<dbReference type="AlphaFoldDB" id="A0A9D5D4J4"/>
<dbReference type="InterPro" id="IPR036259">
    <property type="entry name" value="MFS_trans_sf"/>
</dbReference>
<dbReference type="InterPro" id="IPR020846">
    <property type="entry name" value="MFS_dom"/>
</dbReference>
<evidence type="ECO:0000256" key="5">
    <source>
        <dbReference type="ARBA" id="ARBA00023136"/>
    </source>
</evidence>
<dbReference type="InterPro" id="IPR011701">
    <property type="entry name" value="MFS"/>
</dbReference>
<evidence type="ECO:0000256" key="1">
    <source>
        <dbReference type="ARBA" id="ARBA00004141"/>
    </source>
</evidence>
<dbReference type="PANTHER" id="PTHR23504:SF109">
    <property type="entry name" value="MAJOR FACILITATOR SUPERFAMILY ANTIPORTER"/>
    <property type="match status" value="1"/>
</dbReference>
<proteinExistence type="predicted"/>
<dbReference type="PROSITE" id="PS50850">
    <property type="entry name" value="MFS"/>
    <property type="match status" value="1"/>
</dbReference>
<feature type="transmembrane region" description="Helical" evidence="6">
    <location>
        <begin position="463"/>
        <end position="481"/>
    </location>
</feature>
<dbReference type="Gene3D" id="1.20.1250.20">
    <property type="entry name" value="MFS general substrate transporter like domains"/>
    <property type="match status" value="1"/>
</dbReference>
<dbReference type="GO" id="GO:0016020">
    <property type="term" value="C:membrane"/>
    <property type="evidence" value="ECO:0007669"/>
    <property type="project" value="UniProtKB-SubCell"/>
</dbReference>
<name>A0A9D5D4J4_9LILI</name>
<keyword evidence="2" id="KW-0813">Transport</keyword>
<dbReference type="OrthoDB" id="10262656at2759"/>
<keyword evidence="4 6" id="KW-1133">Transmembrane helix</keyword>
<feature type="transmembrane region" description="Helical" evidence="6">
    <location>
        <begin position="288"/>
        <end position="312"/>
    </location>
</feature>
<protein>
    <recommendedName>
        <fullName evidence="7">Major facilitator superfamily (MFS) profile domain-containing protein</fullName>
    </recommendedName>
</protein>
<dbReference type="GO" id="GO:0022857">
    <property type="term" value="F:transmembrane transporter activity"/>
    <property type="evidence" value="ECO:0007669"/>
    <property type="project" value="InterPro"/>
</dbReference>
<feature type="transmembrane region" description="Helical" evidence="6">
    <location>
        <begin position="388"/>
        <end position="411"/>
    </location>
</feature>
<dbReference type="PANTHER" id="PTHR23504">
    <property type="entry name" value="MAJOR FACILITATOR SUPERFAMILY DOMAIN-CONTAINING PROTEIN 10"/>
    <property type="match status" value="1"/>
</dbReference>